<feature type="site" description="Transition state stabilizer" evidence="16">
    <location>
        <position position="72"/>
    </location>
</feature>
<gene>
    <name evidence="21 22" type="primary">LOC113874932</name>
</gene>
<dbReference type="PROSITE" id="PS50873">
    <property type="entry name" value="PEROXIDASE_4"/>
    <property type="match status" value="1"/>
</dbReference>
<feature type="binding site" evidence="15">
    <location>
        <position position="252"/>
    </location>
    <ligand>
        <name>Ca(2+)</name>
        <dbReference type="ChEBI" id="CHEBI:29108"/>
        <label>2</label>
    </ligand>
</feature>
<evidence type="ECO:0000313" key="21">
    <source>
        <dbReference type="RefSeq" id="XP_027369039.1"/>
    </source>
</evidence>
<evidence type="ECO:0000313" key="20">
    <source>
        <dbReference type="Proteomes" id="UP000694853"/>
    </source>
</evidence>
<evidence type="ECO:0000256" key="3">
    <source>
        <dbReference type="ARBA" id="ARBA00006873"/>
    </source>
</evidence>
<evidence type="ECO:0000256" key="1">
    <source>
        <dbReference type="ARBA" id="ARBA00000189"/>
    </source>
</evidence>
<protein>
    <recommendedName>
        <fullName evidence="4 18">Peroxidase</fullName>
        <ecNumber evidence="4 18">1.11.1.7</ecNumber>
    </recommendedName>
</protein>
<dbReference type="PANTHER" id="PTHR31388:SF133">
    <property type="entry name" value="PEROXIDASE"/>
    <property type="match status" value="1"/>
</dbReference>
<dbReference type="SUPFAM" id="SSF48113">
    <property type="entry name" value="Heme-dependent peroxidases"/>
    <property type="match status" value="1"/>
</dbReference>
<evidence type="ECO:0000259" key="19">
    <source>
        <dbReference type="PROSITE" id="PS50873"/>
    </source>
</evidence>
<evidence type="ECO:0000256" key="7">
    <source>
        <dbReference type="ARBA" id="ARBA00022723"/>
    </source>
</evidence>
<feature type="binding site" evidence="15">
    <location>
        <position position="205"/>
    </location>
    <ligand>
        <name>Ca(2+)</name>
        <dbReference type="ChEBI" id="CHEBI:29108"/>
        <label>2</label>
    </ligand>
</feature>
<keyword evidence="20" id="KW-1185">Reference proteome</keyword>
<evidence type="ECO:0000256" key="13">
    <source>
        <dbReference type="PIRSR" id="PIRSR600823-1"/>
    </source>
</evidence>
<dbReference type="FunFam" id="1.10.520.10:FF:000001">
    <property type="entry name" value="Peroxidase"/>
    <property type="match status" value="1"/>
</dbReference>
<evidence type="ECO:0000256" key="8">
    <source>
        <dbReference type="ARBA" id="ARBA00022837"/>
    </source>
</evidence>
<dbReference type="RefSeq" id="XP_027369040.1">
    <property type="nucleotide sequence ID" value="XM_027513239.1"/>
</dbReference>
<dbReference type="OrthoDB" id="2113341at2759"/>
<dbReference type="InterPro" id="IPR000823">
    <property type="entry name" value="Peroxidase_pln"/>
</dbReference>
<evidence type="ECO:0000256" key="12">
    <source>
        <dbReference type="ARBA" id="ARBA00023180"/>
    </source>
</evidence>
<keyword evidence="10 15" id="KW-0408">Iron</keyword>
<comment type="cofactor">
    <cofactor evidence="15 18">
        <name>heme b</name>
        <dbReference type="ChEBI" id="CHEBI:60344"/>
    </cofactor>
    <text evidence="15 18">Binds 1 heme b (iron(II)-protoporphyrin IX) group per subunit.</text>
</comment>
<dbReference type="RefSeq" id="XP_027369039.1">
    <property type="nucleotide sequence ID" value="XM_027513238.1"/>
</dbReference>
<keyword evidence="18" id="KW-0964">Secreted</keyword>
<evidence type="ECO:0000256" key="9">
    <source>
        <dbReference type="ARBA" id="ARBA00023002"/>
    </source>
</evidence>
<feature type="binding site" evidence="15">
    <location>
        <position position="82"/>
    </location>
    <ligand>
        <name>Ca(2+)</name>
        <dbReference type="ChEBI" id="CHEBI:29108"/>
        <label>1</label>
    </ligand>
</feature>
<dbReference type="Gene3D" id="1.10.420.10">
    <property type="entry name" value="Peroxidase, domain 2"/>
    <property type="match status" value="1"/>
</dbReference>
<dbReference type="Proteomes" id="UP000694853">
    <property type="component" value="Unplaced"/>
</dbReference>
<dbReference type="GO" id="GO:0020037">
    <property type="term" value="F:heme binding"/>
    <property type="evidence" value="ECO:0007669"/>
    <property type="project" value="UniProtKB-UniRule"/>
</dbReference>
<feature type="binding site" evidence="15">
    <location>
        <position position="260"/>
    </location>
    <ligand>
        <name>Ca(2+)</name>
        <dbReference type="ChEBI" id="CHEBI:29108"/>
        <label>2</label>
    </ligand>
</feature>
<feature type="binding site" evidence="15">
    <location>
        <position position="84"/>
    </location>
    <ligand>
        <name>Ca(2+)</name>
        <dbReference type="ChEBI" id="CHEBI:29108"/>
        <label>1</label>
    </ligand>
</feature>
<keyword evidence="9 18" id="KW-0560">Oxidoreductase</keyword>
<comment type="catalytic activity">
    <reaction evidence="1 18">
        <text>2 a phenolic donor + H2O2 = 2 a phenolic radical donor + 2 H2O</text>
        <dbReference type="Rhea" id="RHEA:56136"/>
        <dbReference type="ChEBI" id="CHEBI:15377"/>
        <dbReference type="ChEBI" id="CHEBI:16240"/>
        <dbReference type="ChEBI" id="CHEBI:139520"/>
        <dbReference type="ChEBI" id="CHEBI:139521"/>
        <dbReference type="EC" id="1.11.1.7"/>
    </reaction>
</comment>
<reference evidence="20" key="1">
    <citation type="journal article" date="2019" name="Toxins">
        <title>Detection of Abrin-Like and Prepropulchellin-Like Toxin Genes and Transcripts Using Whole Genome Sequencing and Full-Length Transcript Sequencing of Abrus precatorius.</title>
        <authorList>
            <person name="Hovde B.T."/>
            <person name="Daligault H.E."/>
            <person name="Hanschen E.R."/>
            <person name="Kunde Y.A."/>
            <person name="Johnson M.B."/>
            <person name="Starkenburg S.R."/>
            <person name="Johnson S.L."/>
        </authorList>
    </citation>
    <scope>NUCLEOTIDE SEQUENCE [LARGE SCALE GENOMIC DNA]</scope>
</reference>
<feature type="disulfide bond" evidence="17">
    <location>
        <begin position="131"/>
        <end position="328"/>
    </location>
</feature>
<feature type="binding site" evidence="15">
    <location>
        <position position="86"/>
    </location>
    <ligand>
        <name>Ca(2+)</name>
        <dbReference type="ChEBI" id="CHEBI:29108"/>
        <label>1</label>
    </ligand>
</feature>
<dbReference type="InterPro" id="IPR002016">
    <property type="entry name" value="Haem_peroxidase"/>
</dbReference>
<comment type="similarity">
    <text evidence="3">Belongs to the peroxidase family. Ascorbate peroxidase subfamily.</text>
</comment>
<feature type="binding site" evidence="14">
    <location>
        <position position="174"/>
    </location>
    <ligand>
        <name>substrate</name>
    </ligand>
</feature>
<feature type="active site" description="Proton acceptor" evidence="13">
    <location>
        <position position="76"/>
    </location>
</feature>
<evidence type="ECO:0000256" key="17">
    <source>
        <dbReference type="PIRSR" id="PIRSR600823-5"/>
    </source>
</evidence>
<keyword evidence="11 17" id="KW-1015">Disulfide bond</keyword>
<feature type="binding site" evidence="15">
    <location>
        <position position="255"/>
    </location>
    <ligand>
        <name>Ca(2+)</name>
        <dbReference type="ChEBI" id="CHEBI:29108"/>
        <label>2</label>
    </ligand>
</feature>
<dbReference type="PROSITE" id="PS00435">
    <property type="entry name" value="PEROXIDASE_1"/>
    <property type="match status" value="1"/>
</dbReference>
<dbReference type="GO" id="GO:0042744">
    <property type="term" value="P:hydrogen peroxide catabolic process"/>
    <property type="evidence" value="ECO:0007669"/>
    <property type="project" value="UniProtKB-KW"/>
</dbReference>
<feature type="disulfide bond" evidence="17">
    <location>
        <begin position="45"/>
        <end position="125"/>
    </location>
</feature>
<evidence type="ECO:0000256" key="16">
    <source>
        <dbReference type="PIRSR" id="PIRSR600823-4"/>
    </source>
</evidence>
<dbReference type="Pfam" id="PF00141">
    <property type="entry name" value="peroxidase"/>
    <property type="match status" value="1"/>
</dbReference>
<evidence type="ECO:0000256" key="2">
    <source>
        <dbReference type="ARBA" id="ARBA00002322"/>
    </source>
</evidence>
<feature type="binding site" evidence="15">
    <location>
        <position position="98"/>
    </location>
    <ligand>
        <name>Ca(2+)</name>
        <dbReference type="ChEBI" id="CHEBI:29108"/>
        <label>1</label>
    </ligand>
</feature>
<accession>A0A8B8MKE3</accession>
<proteinExistence type="inferred from homology"/>
<dbReference type="GO" id="GO:0046872">
    <property type="term" value="F:metal ion binding"/>
    <property type="evidence" value="ECO:0007669"/>
    <property type="project" value="UniProtKB-UniRule"/>
</dbReference>
<dbReference type="PRINTS" id="PR00461">
    <property type="entry name" value="PLPEROXIDASE"/>
</dbReference>
<evidence type="ECO:0000313" key="22">
    <source>
        <dbReference type="RefSeq" id="XP_027369040.1"/>
    </source>
</evidence>
<dbReference type="GO" id="GO:0140825">
    <property type="term" value="F:lactoperoxidase activity"/>
    <property type="evidence" value="ECO:0007669"/>
    <property type="project" value="UniProtKB-EC"/>
</dbReference>
<feature type="disulfide bond" evidence="17">
    <location>
        <begin position="211"/>
        <end position="236"/>
    </location>
</feature>
<evidence type="ECO:0000256" key="6">
    <source>
        <dbReference type="ARBA" id="ARBA00022617"/>
    </source>
</evidence>
<keyword evidence="7 15" id="KW-0479">Metal-binding</keyword>
<dbReference type="GO" id="GO:0005576">
    <property type="term" value="C:extracellular region"/>
    <property type="evidence" value="ECO:0007669"/>
    <property type="project" value="UniProtKB-SubCell"/>
</dbReference>
<dbReference type="GO" id="GO:0006979">
    <property type="term" value="P:response to oxidative stress"/>
    <property type="evidence" value="ECO:0007669"/>
    <property type="project" value="UniProtKB-UniRule"/>
</dbReference>
<dbReference type="EC" id="1.11.1.7" evidence="4 18"/>
<evidence type="ECO:0000256" key="11">
    <source>
        <dbReference type="ARBA" id="ARBA00023157"/>
    </source>
</evidence>
<dbReference type="CDD" id="cd00693">
    <property type="entry name" value="secretory_peroxidase"/>
    <property type="match status" value="1"/>
</dbReference>
<evidence type="ECO:0000256" key="15">
    <source>
        <dbReference type="PIRSR" id="PIRSR600823-3"/>
    </source>
</evidence>
<feature type="disulfide bond" evidence="17">
    <location>
        <begin position="78"/>
        <end position="83"/>
    </location>
</feature>
<dbReference type="AlphaFoldDB" id="A0A8B8MKE3"/>
<keyword evidence="12" id="KW-0325">Glycoprotein</keyword>
<dbReference type="PRINTS" id="PR00458">
    <property type="entry name" value="PEROXIDASE"/>
</dbReference>
<comment type="subcellular location">
    <subcellularLocation>
        <location evidence="18">Secreted</location>
    </subcellularLocation>
</comment>
<feature type="domain" description="Plant heme peroxidase family profile" evidence="19">
    <location>
        <begin position="35"/>
        <end position="332"/>
    </location>
</feature>
<dbReference type="PROSITE" id="PS00436">
    <property type="entry name" value="PEROXIDASE_2"/>
    <property type="match status" value="1"/>
</dbReference>
<dbReference type="GeneID" id="113874932"/>
<name>A0A8B8MKE3_ABRPR</name>
<comment type="cofactor">
    <cofactor evidence="15 18">
        <name>Ca(2+)</name>
        <dbReference type="ChEBI" id="CHEBI:29108"/>
    </cofactor>
    <text evidence="15 18">Binds 2 calcium ions per subunit.</text>
</comment>
<comment type="similarity">
    <text evidence="18">Belongs to the peroxidase family. Classical plant (class III) peroxidase subfamily.</text>
</comment>
<dbReference type="InterPro" id="IPR019794">
    <property type="entry name" value="Peroxidases_AS"/>
</dbReference>
<evidence type="ECO:0000256" key="18">
    <source>
        <dbReference type="RuleBase" id="RU362060"/>
    </source>
</evidence>
<dbReference type="FunFam" id="1.10.420.10:FF:000006">
    <property type="entry name" value="Peroxidase"/>
    <property type="match status" value="1"/>
</dbReference>
<dbReference type="PANTHER" id="PTHR31388">
    <property type="entry name" value="PEROXIDASE 72-RELATED"/>
    <property type="match status" value="1"/>
</dbReference>
<dbReference type="InterPro" id="IPR019793">
    <property type="entry name" value="Peroxidases_heam-ligand_BS"/>
</dbReference>
<organism evidence="20 22">
    <name type="scientific">Abrus precatorius</name>
    <name type="common">Indian licorice</name>
    <name type="synonym">Glycine abrus</name>
    <dbReference type="NCBI Taxonomy" id="3816"/>
    <lineage>
        <taxon>Eukaryota</taxon>
        <taxon>Viridiplantae</taxon>
        <taxon>Streptophyta</taxon>
        <taxon>Embryophyta</taxon>
        <taxon>Tracheophyta</taxon>
        <taxon>Spermatophyta</taxon>
        <taxon>Magnoliopsida</taxon>
        <taxon>eudicotyledons</taxon>
        <taxon>Gunneridae</taxon>
        <taxon>Pentapetalae</taxon>
        <taxon>rosids</taxon>
        <taxon>fabids</taxon>
        <taxon>Fabales</taxon>
        <taxon>Fabaceae</taxon>
        <taxon>Papilionoideae</taxon>
        <taxon>50 kb inversion clade</taxon>
        <taxon>NPAAA clade</taxon>
        <taxon>indigoferoid/millettioid clade</taxon>
        <taxon>Abreae</taxon>
        <taxon>Abrus</taxon>
    </lineage>
</organism>
<dbReference type="Gene3D" id="1.10.520.10">
    <property type="match status" value="1"/>
</dbReference>
<keyword evidence="18" id="KW-0376">Hydrogen peroxide</keyword>
<dbReference type="KEGG" id="aprc:113874932"/>
<keyword evidence="5 18" id="KW-0575">Peroxidase</keyword>
<evidence type="ECO:0000256" key="10">
    <source>
        <dbReference type="ARBA" id="ARBA00023004"/>
    </source>
</evidence>
<feature type="binding site" description="axial binding residue" evidence="15">
    <location>
        <position position="204"/>
    </location>
    <ligand>
        <name>heme b</name>
        <dbReference type="ChEBI" id="CHEBI:60344"/>
    </ligand>
    <ligandPart>
        <name>Fe</name>
        <dbReference type="ChEBI" id="CHEBI:18248"/>
    </ligandPart>
</feature>
<dbReference type="InterPro" id="IPR033905">
    <property type="entry name" value="Secretory_peroxidase"/>
</dbReference>
<feature type="binding site" evidence="15">
    <location>
        <position position="77"/>
    </location>
    <ligand>
        <name>Ca(2+)</name>
        <dbReference type="ChEBI" id="CHEBI:29108"/>
        <label>1</label>
    </ligand>
</feature>
<dbReference type="InterPro" id="IPR010255">
    <property type="entry name" value="Haem_peroxidase_sf"/>
</dbReference>
<sequence length="332" mass="35814">MALSSQYSAISTSSSTTTFFIALGMLLLIGSSSAPLSEDFYAKKCPKVFYAVKSVVQSAVAKESRMGASLLRLLFHDCFINGCDGSVLLDDTYSFKGEKTAPPNKNSLRGFEVIDAIKSKVEALCPGVVSCADIVAIAARDSVVILGGPSWKVKLGRRDSKTASFDDASSGVLPSPFSTLSQLISGFHAQGLSAKDMVALSGAHTIGKAKCSSYRSRIYNDTIINSLFAMARKKNCPITIGSPKDNNVAMLDFKTPNHFDNSYYKNLVNKKGLLHSDQVLFNGGSTDSLVRHYSYNPKAFESDFVNAMIKMGNIKPLTGSKGEIRRHCGRPN</sequence>
<evidence type="ECO:0000256" key="4">
    <source>
        <dbReference type="ARBA" id="ARBA00012313"/>
    </source>
</evidence>
<evidence type="ECO:0000256" key="5">
    <source>
        <dbReference type="ARBA" id="ARBA00022559"/>
    </source>
</evidence>
<keyword evidence="6 18" id="KW-0349">Heme</keyword>
<evidence type="ECO:0000256" key="14">
    <source>
        <dbReference type="PIRSR" id="PIRSR600823-2"/>
    </source>
</evidence>
<comment type="function">
    <text evidence="2">Removal of H(2)O(2), oxidation of toxic reductants, biosynthesis and degradation of lignin, suberization, auxin catabolism, response to environmental stresses such as wounding, pathogen attack and oxidative stress. These functions might be dependent on each isozyme/isoform in each plant tissue.</text>
</comment>
<keyword evidence="8 15" id="KW-0106">Calcium</keyword>
<reference evidence="21 22" key="2">
    <citation type="submission" date="2025-04" db="UniProtKB">
        <authorList>
            <consortium name="RefSeq"/>
        </authorList>
    </citation>
    <scope>IDENTIFICATION</scope>
    <source>
        <tissue evidence="21 22">Young leaves</tissue>
    </source>
</reference>